<dbReference type="EC" id="2.7.11.1" evidence="7"/>
<evidence type="ECO:0000256" key="24">
    <source>
        <dbReference type="ARBA" id="ARBA00023242"/>
    </source>
</evidence>
<dbReference type="GO" id="GO:0016787">
    <property type="term" value="F:hydrolase activity"/>
    <property type="evidence" value="ECO:0007669"/>
    <property type="project" value="UniProtKB-KW"/>
</dbReference>
<dbReference type="Gene3D" id="1.10.510.10">
    <property type="entry name" value="Transferase(Phosphotransferase) domain 1"/>
    <property type="match status" value="1"/>
</dbReference>
<keyword evidence="18" id="KW-0378">Hydrolase</keyword>
<dbReference type="OrthoDB" id="3399at2759"/>
<evidence type="ECO:0000256" key="15">
    <source>
        <dbReference type="ARBA" id="ARBA00022694"/>
    </source>
</evidence>
<keyword evidence="23" id="KW-0804">Transcription</keyword>
<comment type="function">
    <text evidence="1">Component of the EKC/KEOPS complex that is required for the formation of a threonylcarbamoyl group on adenosine at position 37 (t(6)A37) in tRNAs that read codons beginning with adenine. The complex is probably involved in the transfer of the threonylcarbamoyl moiety of threonylcarbamoyl-AMP (TC-AMP) to the N6 group of A37. BUD32 has ATPase activity in the context of the EKC/KEOPS complex and likely plays a supporting role to the catalytic subunit KAE1. The EKC/KEOPS complex also promotes both telomere uncapping and telomere elongation. The complex is required for efficient recruitment of transcriptional coactivators.</text>
</comment>
<evidence type="ECO:0000256" key="1">
    <source>
        <dbReference type="ARBA" id="ARBA00003747"/>
    </source>
</evidence>
<evidence type="ECO:0000256" key="5">
    <source>
        <dbReference type="ARBA" id="ARBA00010630"/>
    </source>
</evidence>
<keyword evidence="13" id="KW-0597">Phosphoprotein</keyword>
<dbReference type="GO" id="GO:0005829">
    <property type="term" value="C:cytosol"/>
    <property type="evidence" value="ECO:0007669"/>
    <property type="project" value="TreeGrafter"/>
</dbReference>
<evidence type="ECO:0000256" key="7">
    <source>
        <dbReference type="ARBA" id="ARBA00012513"/>
    </source>
</evidence>
<evidence type="ECO:0000256" key="21">
    <source>
        <dbReference type="ARBA" id="ARBA00023015"/>
    </source>
</evidence>
<keyword evidence="31" id="KW-1185">Reference proteome</keyword>
<dbReference type="EMBL" id="MCFK01004118">
    <property type="protein sequence ID" value="RKF61541.1"/>
    <property type="molecule type" value="Genomic_DNA"/>
</dbReference>
<evidence type="ECO:0000256" key="11">
    <source>
        <dbReference type="ARBA" id="ARBA00022490"/>
    </source>
</evidence>
<evidence type="ECO:0000256" key="14">
    <source>
        <dbReference type="ARBA" id="ARBA00022679"/>
    </source>
</evidence>
<dbReference type="InterPro" id="IPR022495">
    <property type="entry name" value="Bud32"/>
</dbReference>
<comment type="caution">
    <text evidence="30">The sequence shown here is derived from an EMBL/GenBank/DDBJ whole genome shotgun (WGS) entry which is preliminary data.</text>
</comment>
<keyword evidence="17" id="KW-0418">Kinase</keyword>
<evidence type="ECO:0000256" key="26">
    <source>
        <dbReference type="ARBA" id="ARBA00033194"/>
    </source>
</evidence>
<dbReference type="Pfam" id="PF00069">
    <property type="entry name" value="Pkinase"/>
    <property type="match status" value="1"/>
</dbReference>
<evidence type="ECO:0000256" key="4">
    <source>
        <dbReference type="ARBA" id="ARBA00004574"/>
    </source>
</evidence>
<keyword evidence="22" id="KW-0010">Activator</keyword>
<evidence type="ECO:0000313" key="31">
    <source>
        <dbReference type="Proteomes" id="UP000286134"/>
    </source>
</evidence>
<proteinExistence type="inferred from homology"/>
<organism evidence="30 31">
    <name type="scientific">Erysiphe neolycopersici</name>
    <dbReference type="NCBI Taxonomy" id="212602"/>
    <lineage>
        <taxon>Eukaryota</taxon>
        <taxon>Fungi</taxon>
        <taxon>Dikarya</taxon>
        <taxon>Ascomycota</taxon>
        <taxon>Pezizomycotina</taxon>
        <taxon>Leotiomycetes</taxon>
        <taxon>Erysiphales</taxon>
        <taxon>Erysiphaceae</taxon>
        <taxon>Erysiphe</taxon>
    </lineage>
</organism>
<dbReference type="GO" id="GO:0000408">
    <property type="term" value="C:EKC/KEOPS complex"/>
    <property type="evidence" value="ECO:0007669"/>
    <property type="project" value="TreeGrafter"/>
</dbReference>
<evidence type="ECO:0000256" key="6">
    <source>
        <dbReference type="ARBA" id="ARBA00011534"/>
    </source>
</evidence>
<dbReference type="SMART" id="SM00220">
    <property type="entry name" value="S_TKc"/>
    <property type="match status" value="1"/>
</dbReference>
<evidence type="ECO:0000256" key="8">
    <source>
        <dbReference type="ARBA" id="ARBA00013948"/>
    </source>
</evidence>
<evidence type="ECO:0000256" key="16">
    <source>
        <dbReference type="ARBA" id="ARBA00022741"/>
    </source>
</evidence>
<evidence type="ECO:0000256" key="27">
    <source>
        <dbReference type="ARBA" id="ARBA00047899"/>
    </source>
</evidence>
<gene>
    <name evidence="30" type="ORF">OnM2_041017</name>
</gene>
<evidence type="ECO:0000256" key="18">
    <source>
        <dbReference type="ARBA" id="ARBA00022801"/>
    </source>
</evidence>
<keyword evidence="24" id="KW-0539">Nucleus</keyword>
<dbReference type="InterPro" id="IPR000719">
    <property type="entry name" value="Prot_kinase_dom"/>
</dbReference>
<evidence type="ECO:0000256" key="3">
    <source>
        <dbReference type="ARBA" id="ARBA00004496"/>
    </source>
</evidence>
<dbReference type="GO" id="GO:0005634">
    <property type="term" value="C:nucleus"/>
    <property type="evidence" value="ECO:0007669"/>
    <property type="project" value="UniProtKB-SubCell"/>
</dbReference>
<dbReference type="GO" id="GO:0004674">
    <property type="term" value="F:protein serine/threonine kinase activity"/>
    <property type="evidence" value="ECO:0007669"/>
    <property type="project" value="UniProtKB-KW"/>
</dbReference>
<evidence type="ECO:0000313" key="30">
    <source>
        <dbReference type="EMBL" id="RKF61541.1"/>
    </source>
</evidence>
<dbReference type="PROSITE" id="PS00109">
    <property type="entry name" value="PROTEIN_KINASE_TYR"/>
    <property type="match status" value="1"/>
</dbReference>
<comment type="catalytic activity">
    <reaction evidence="28">
        <text>L-seryl-[protein] + ATP = O-phospho-L-seryl-[protein] + ADP + H(+)</text>
        <dbReference type="Rhea" id="RHEA:17989"/>
        <dbReference type="Rhea" id="RHEA-COMP:9863"/>
        <dbReference type="Rhea" id="RHEA-COMP:11604"/>
        <dbReference type="ChEBI" id="CHEBI:15378"/>
        <dbReference type="ChEBI" id="CHEBI:29999"/>
        <dbReference type="ChEBI" id="CHEBI:30616"/>
        <dbReference type="ChEBI" id="CHEBI:83421"/>
        <dbReference type="ChEBI" id="CHEBI:456216"/>
        <dbReference type="EC" id="2.7.11.1"/>
    </reaction>
</comment>
<dbReference type="Gene3D" id="3.30.200.20">
    <property type="entry name" value="Phosphorylase Kinase, domain 1"/>
    <property type="match status" value="1"/>
</dbReference>
<keyword evidence="14" id="KW-0808">Transferase</keyword>
<dbReference type="Proteomes" id="UP000286134">
    <property type="component" value="Unassembled WGS sequence"/>
</dbReference>
<dbReference type="SUPFAM" id="SSF56112">
    <property type="entry name" value="Protein kinase-like (PK-like)"/>
    <property type="match status" value="1"/>
</dbReference>
<dbReference type="FunFam" id="1.10.510.10:FF:000845">
    <property type="entry name" value="Probable bifunctional tRNA threonylcarbamoyladenosine biosynthesis protein"/>
    <property type="match status" value="1"/>
</dbReference>
<dbReference type="STRING" id="212602.A0A420HVR5"/>
<dbReference type="GO" id="GO:0005524">
    <property type="term" value="F:ATP binding"/>
    <property type="evidence" value="ECO:0007669"/>
    <property type="project" value="UniProtKB-KW"/>
</dbReference>
<keyword evidence="20" id="KW-0779">Telomere</keyword>
<dbReference type="GO" id="GO:0008033">
    <property type="term" value="P:tRNA processing"/>
    <property type="evidence" value="ECO:0007669"/>
    <property type="project" value="UniProtKB-KW"/>
</dbReference>
<keyword evidence="12" id="KW-0723">Serine/threonine-protein kinase</keyword>
<evidence type="ECO:0000256" key="10">
    <source>
        <dbReference type="ARBA" id="ARBA00022454"/>
    </source>
</evidence>
<evidence type="ECO:0000256" key="28">
    <source>
        <dbReference type="ARBA" id="ARBA00048679"/>
    </source>
</evidence>
<comment type="similarity">
    <text evidence="5">Belongs to the protein kinase superfamily. BUD32 family.</text>
</comment>
<evidence type="ECO:0000259" key="29">
    <source>
        <dbReference type="PROSITE" id="PS50011"/>
    </source>
</evidence>
<evidence type="ECO:0000256" key="20">
    <source>
        <dbReference type="ARBA" id="ARBA00022895"/>
    </source>
</evidence>
<dbReference type="InterPro" id="IPR008266">
    <property type="entry name" value="Tyr_kinase_AS"/>
</dbReference>
<evidence type="ECO:0000256" key="12">
    <source>
        <dbReference type="ARBA" id="ARBA00022527"/>
    </source>
</evidence>
<dbReference type="FunFam" id="3.30.200.20:FF:000603">
    <property type="entry name" value="EKC/KEOPS complex subunit bud32"/>
    <property type="match status" value="1"/>
</dbReference>
<accession>A0A420HVR5</accession>
<comment type="catalytic activity">
    <reaction evidence="27">
        <text>L-threonyl-[protein] + ATP = O-phospho-L-threonyl-[protein] + ADP + H(+)</text>
        <dbReference type="Rhea" id="RHEA:46608"/>
        <dbReference type="Rhea" id="RHEA-COMP:11060"/>
        <dbReference type="Rhea" id="RHEA-COMP:11605"/>
        <dbReference type="ChEBI" id="CHEBI:15378"/>
        <dbReference type="ChEBI" id="CHEBI:30013"/>
        <dbReference type="ChEBI" id="CHEBI:30616"/>
        <dbReference type="ChEBI" id="CHEBI:61977"/>
        <dbReference type="ChEBI" id="CHEBI:456216"/>
        <dbReference type="EC" id="2.7.11.1"/>
    </reaction>
</comment>
<keyword evidence="19" id="KW-0067">ATP-binding</keyword>
<evidence type="ECO:0000256" key="9">
    <source>
        <dbReference type="ARBA" id="ARBA00019973"/>
    </source>
</evidence>
<name>A0A420HVR5_9PEZI</name>
<keyword evidence="11" id="KW-0963">Cytoplasm</keyword>
<dbReference type="GO" id="GO:0070525">
    <property type="term" value="P:tRNA threonylcarbamoyladenosine metabolic process"/>
    <property type="evidence" value="ECO:0007669"/>
    <property type="project" value="TreeGrafter"/>
</dbReference>
<evidence type="ECO:0000256" key="23">
    <source>
        <dbReference type="ARBA" id="ARBA00023163"/>
    </source>
</evidence>
<dbReference type="AlphaFoldDB" id="A0A420HVR5"/>
<comment type="subunit">
    <text evidence="6">Component of the EKC/KEOPS complex composed of at least BUD32, CGI121, GON7, KAE1 and PCC1; the whole complex dimerizes.</text>
</comment>
<evidence type="ECO:0000256" key="2">
    <source>
        <dbReference type="ARBA" id="ARBA00004123"/>
    </source>
</evidence>
<evidence type="ECO:0000256" key="19">
    <source>
        <dbReference type="ARBA" id="ARBA00022840"/>
    </source>
</evidence>
<keyword evidence="16" id="KW-0547">Nucleotide-binding</keyword>
<dbReference type="NCBIfam" id="TIGR03724">
    <property type="entry name" value="arch_bud32"/>
    <property type="match status" value="1"/>
</dbReference>
<keyword evidence="15" id="KW-0819">tRNA processing</keyword>
<dbReference type="InterPro" id="IPR011009">
    <property type="entry name" value="Kinase-like_dom_sf"/>
</dbReference>
<dbReference type="PANTHER" id="PTHR12209:SF0">
    <property type="entry name" value="EKC_KEOPS COMPLEX SUBUNIT TP53RK"/>
    <property type="match status" value="1"/>
</dbReference>
<protein>
    <recommendedName>
        <fullName evidence="9">EKC/KEOPS complex subunit BUD32</fullName>
        <ecNumber evidence="7">2.7.11.1</ecNumber>
    </recommendedName>
    <alternativeName>
        <fullName evidence="25 26">Atypical Serine/threonine protein kinase BUD32</fullName>
    </alternativeName>
    <alternativeName>
        <fullName evidence="8">EKC/KEOPS complex subunit bud32</fullName>
    </alternativeName>
</protein>
<evidence type="ECO:0000256" key="25">
    <source>
        <dbReference type="ARBA" id="ARBA00030980"/>
    </source>
</evidence>
<dbReference type="PANTHER" id="PTHR12209">
    <property type="entry name" value="NON-SPECIFIC SERINE/THREONINE PROTEIN KINASE"/>
    <property type="match status" value="1"/>
</dbReference>
<sequence>MKSPIDPYTEKEEPTRRSSASLPLIFAGSDARFVAQGAEAVLYQTTYLLQSIPSALKYRPPKLYRHPTLDARLTRHRILSEARVLAKCRKEGVSVPAVYALDEKDGWLLIEWIEGMVLRVMLNDWLKNQDEFEYGNLHNNEALKRLMRAIGLAVGKLHSIGIVHGDLTTSNLMLKKGLIKENRSTEDPFHGEIILIDFGLASQSSQDEDRAVDLYVLERAFGSTHPQLEVLFNGVLDAYKESFKDTKSVLRRLEEVRLRGRKRSMLG</sequence>
<evidence type="ECO:0000256" key="17">
    <source>
        <dbReference type="ARBA" id="ARBA00022777"/>
    </source>
</evidence>
<reference evidence="30 31" key="1">
    <citation type="journal article" date="2018" name="BMC Genomics">
        <title>Comparative genome analyses reveal sequence features reflecting distinct modes of host-adaptation between dicot and monocot powdery mildew.</title>
        <authorList>
            <person name="Wu Y."/>
            <person name="Ma X."/>
            <person name="Pan Z."/>
            <person name="Kale S.D."/>
            <person name="Song Y."/>
            <person name="King H."/>
            <person name="Zhang Q."/>
            <person name="Presley C."/>
            <person name="Deng X."/>
            <person name="Wei C.I."/>
            <person name="Xiao S."/>
        </authorList>
    </citation>
    <scope>NUCLEOTIDE SEQUENCE [LARGE SCALE GENOMIC DNA]</scope>
    <source>
        <strain evidence="30">UMSG2</strain>
    </source>
</reference>
<feature type="domain" description="Protein kinase" evidence="29">
    <location>
        <begin position="28"/>
        <end position="267"/>
    </location>
</feature>
<keyword evidence="21" id="KW-0805">Transcription regulation</keyword>
<keyword evidence="10" id="KW-0158">Chromosome</keyword>
<dbReference type="PROSITE" id="PS50011">
    <property type="entry name" value="PROTEIN_KINASE_DOM"/>
    <property type="match status" value="1"/>
</dbReference>
<evidence type="ECO:0000256" key="22">
    <source>
        <dbReference type="ARBA" id="ARBA00023159"/>
    </source>
</evidence>
<evidence type="ECO:0000256" key="13">
    <source>
        <dbReference type="ARBA" id="ARBA00022553"/>
    </source>
</evidence>
<dbReference type="GO" id="GO:0000781">
    <property type="term" value="C:chromosome, telomeric region"/>
    <property type="evidence" value="ECO:0007669"/>
    <property type="project" value="UniProtKB-SubCell"/>
</dbReference>
<comment type="subcellular location">
    <subcellularLocation>
        <location evidence="4">Chromosome</location>
        <location evidence="4">Telomere</location>
    </subcellularLocation>
    <subcellularLocation>
        <location evidence="3">Cytoplasm</location>
    </subcellularLocation>
    <subcellularLocation>
        <location evidence="2">Nucleus</location>
    </subcellularLocation>
</comment>